<organism evidence="2 3">
    <name type="scientific">Rhodofomes roseus</name>
    <dbReference type="NCBI Taxonomy" id="34475"/>
    <lineage>
        <taxon>Eukaryota</taxon>
        <taxon>Fungi</taxon>
        <taxon>Dikarya</taxon>
        <taxon>Basidiomycota</taxon>
        <taxon>Agaricomycotina</taxon>
        <taxon>Agaricomycetes</taxon>
        <taxon>Polyporales</taxon>
        <taxon>Rhodofomes</taxon>
    </lineage>
</organism>
<dbReference type="RefSeq" id="XP_047782911.1">
    <property type="nucleotide sequence ID" value="XM_047926996.1"/>
</dbReference>
<dbReference type="Proteomes" id="UP000814176">
    <property type="component" value="Unassembled WGS sequence"/>
</dbReference>
<proteinExistence type="predicted"/>
<reference evidence="2 3" key="1">
    <citation type="journal article" date="2021" name="Environ. Microbiol.">
        <title>Gene family expansions and transcriptome signatures uncover fungal adaptations to wood decay.</title>
        <authorList>
            <person name="Hage H."/>
            <person name="Miyauchi S."/>
            <person name="Viragh M."/>
            <person name="Drula E."/>
            <person name="Min B."/>
            <person name="Chaduli D."/>
            <person name="Navarro D."/>
            <person name="Favel A."/>
            <person name="Norest M."/>
            <person name="Lesage-Meessen L."/>
            <person name="Balint B."/>
            <person name="Merenyi Z."/>
            <person name="de Eugenio L."/>
            <person name="Morin E."/>
            <person name="Martinez A.T."/>
            <person name="Baldrian P."/>
            <person name="Stursova M."/>
            <person name="Martinez M.J."/>
            <person name="Novotny C."/>
            <person name="Magnuson J.K."/>
            <person name="Spatafora J.W."/>
            <person name="Maurice S."/>
            <person name="Pangilinan J."/>
            <person name="Andreopoulos W."/>
            <person name="LaButti K."/>
            <person name="Hundley H."/>
            <person name="Na H."/>
            <person name="Kuo A."/>
            <person name="Barry K."/>
            <person name="Lipzen A."/>
            <person name="Henrissat B."/>
            <person name="Riley R."/>
            <person name="Ahrendt S."/>
            <person name="Nagy L.G."/>
            <person name="Grigoriev I.V."/>
            <person name="Martin F."/>
            <person name="Rosso M.N."/>
        </authorList>
    </citation>
    <scope>NUCLEOTIDE SEQUENCE [LARGE SCALE GENOMIC DNA]</scope>
    <source>
        <strain evidence="2 3">CIRM-BRFM 1785</strain>
    </source>
</reference>
<feature type="compositionally biased region" description="Polar residues" evidence="1">
    <location>
        <begin position="217"/>
        <end position="228"/>
    </location>
</feature>
<feature type="compositionally biased region" description="Basic and acidic residues" evidence="1">
    <location>
        <begin position="105"/>
        <end position="128"/>
    </location>
</feature>
<evidence type="ECO:0000313" key="2">
    <source>
        <dbReference type="EMBL" id="KAH9841612.1"/>
    </source>
</evidence>
<feature type="compositionally biased region" description="Basic residues" evidence="1">
    <location>
        <begin position="177"/>
        <end position="186"/>
    </location>
</feature>
<dbReference type="EMBL" id="JADCUA010000003">
    <property type="protein sequence ID" value="KAH9841612.1"/>
    <property type="molecule type" value="Genomic_DNA"/>
</dbReference>
<feature type="region of interest" description="Disordered" evidence="1">
    <location>
        <begin position="75"/>
        <end position="332"/>
    </location>
</feature>
<evidence type="ECO:0000256" key="1">
    <source>
        <dbReference type="SAM" id="MobiDB-lite"/>
    </source>
</evidence>
<dbReference type="GeneID" id="72007728"/>
<evidence type="ECO:0000313" key="3">
    <source>
        <dbReference type="Proteomes" id="UP000814176"/>
    </source>
</evidence>
<feature type="compositionally biased region" description="Polar residues" evidence="1">
    <location>
        <begin position="155"/>
        <end position="170"/>
    </location>
</feature>
<gene>
    <name evidence="2" type="ORF">C8Q71DRAFT_853980</name>
</gene>
<feature type="compositionally biased region" description="Polar residues" evidence="1">
    <location>
        <begin position="187"/>
        <end position="205"/>
    </location>
</feature>
<accession>A0ABQ8KS92</accession>
<name>A0ABQ8KS92_9APHY</name>
<protein>
    <submittedName>
        <fullName evidence="2">Uncharacterized protein</fullName>
    </submittedName>
</protein>
<feature type="compositionally biased region" description="Low complexity" evidence="1">
    <location>
        <begin position="89"/>
        <end position="98"/>
    </location>
</feature>
<keyword evidence="3" id="KW-1185">Reference proteome</keyword>
<sequence>MPAQIVAGPSYITSTAALLLKAQPVAVAARAAHPIGSTVLKSQPQAITTSSDRPRYRPEFCNVPIKFRRYIRDETKEHGTRNGPEAQMASAGAGPSSGNGNIVEPQHHENVGSEGALNERGRHSDASGDKMLQVGLDKQPDGGVSTATQHHEGQSDQGRATPNGSQSKTIGESGRTKPSHRAHSRKSSAQSPREATATDIAQPTRRSARLRGKAKSPTESSETQNGTEATEEQMPEAGPSKTRNVRQRVPAKKDADGVDATSVGQKRKRDACADASDPSQPEQGPKKRSHAAKKTTGADTNGGALTVIVPPARATRQTSRKQRVKSAAVKAK</sequence>
<comment type="caution">
    <text evidence="2">The sequence shown here is derived from an EMBL/GenBank/DDBJ whole genome shotgun (WGS) entry which is preliminary data.</text>
</comment>